<evidence type="ECO:0000313" key="8">
    <source>
        <dbReference type="EMBL" id="MBL0394732.1"/>
    </source>
</evidence>
<protein>
    <submittedName>
        <fullName evidence="8">Sulfatase-like hydrolase/transferase</fullName>
    </submittedName>
</protein>
<dbReference type="Proteomes" id="UP000599109">
    <property type="component" value="Unassembled WGS sequence"/>
</dbReference>
<name>A0A936Z8D4_9BURK</name>
<feature type="transmembrane region" description="Helical" evidence="6">
    <location>
        <begin position="108"/>
        <end position="130"/>
    </location>
</feature>
<gene>
    <name evidence="8" type="ORF">JJ685_26575</name>
</gene>
<dbReference type="GO" id="GO:0005886">
    <property type="term" value="C:plasma membrane"/>
    <property type="evidence" value="ECO:0007669"/>
    <property type="project" value="UniProtKB-SubCell"/>
</dbReference>
<dbReference type="PANTHER" id="PTHR47371">
    <property type="entry name" value="LIPOTEICHOIC ACID SYNTHASE"/>
    <property type="match status" value="1"/>
</dbReference>
<dbReference type="AlphaFoldDB" id="A0A936Z8D4"/>
<evidence type="ECO:0000313" key="9">
    <source>
        <dbReference type="Proteomes" id="UP000599109"/>
    </source>
</evidence>
<evidence type="ECO:0000256" key="4">
    <source>
        <dbReference type="ARBA" id="ARBA00022989"/>
    </source>
</evidence>
<organism evidence="8 9">
    <name type="scientific">Ramlibacter monticola</name>
    <dbReference type="NCBI Taxonomy" id="1926872"/>
    <lineage>
        <taxon>Bacteria</taxon>
        <taxon>Pseudomonadati</taxon>
        <taxon>Pseudomonadota</taxon>
        <taxon>Betaproteobacteria</taxon>
        <taxon>Burkholderiales</taxon>
        <taxon>Comamonadaceae</taxon>
        <taxon>Ramlibacter</taxon>
    </lineage>
</organism>
<dbReference type="GO" id="GO:0016787">
    <property type="term" value="F:hydrolase activity"/>
    <property type="evidence" value="ECO:0007669"/>
    <property type="project" value="UniProtKB-KW"/>
</dbReference>
<comment type="subcellular location">
    <subcellularLocation>
        <location evidence="1">Cell membrane</location>
        <topology evidence="1">Multi-pass membrane protein</topology>
    </subcellularLocation>
</comment>
<evidence type="ECO:0000256" key="2">
    <source>
        <dbReference type="ARBA" id="ARBA00022475"/>
    </source>
</evidence>
<feature type="transmembrane region" description="Helical" evidence="6">
    <location>
        <begin position="16"/>
        <end position="35"/>
    </location>
</feature>
<sequence length="489" mass="53022">MGPINDREAVRWRAPAVRFLAYFAGFFAAALALWVNREFGSPTIEQILYHLHFAEGAAVEMSEVFVSTFLVEVLAAALALAGIASALHGLAAQGRGLWRTRSARAVPLLVVGGGLSMLLLQFSAFSWAAAHFEEDRFAQSYRAPAASALKEERRRNLILIYVESLEESYSDPALFGADLLAPLRTVGGQSLPAYHAAPGATWTIAAMVATQCGIPLTIYDDAERKEGEGRTFLPGATCLGDLLQARGYRNVFMGGAPLSFSGKGRFLNDHGYQERWGKEEWLAAGARQPGTPDPEMGGWGMYDDALLARARERLAALRAAGQPFNLTLLTLDTHNPNGYLSPRCRRDAVNDEADAFRAIVGCTSTQLAQFVRFVREQGYLEDTTLVIIGDHPAVGNPVDAKLRSGADRRVFNLFVGAAPFPERVQPLTSFDMFPTLLEATGMRATEGRLGLGRSAWTPDTAASAWVLRPNMPALAGSAAYRKLWSGNPG</sequence>
<dbReference type="InterPro" id="IPR017850">
    <property type="entry name" value="Alkaline_phosphatase_core_sf"/>
</dbReference>
<accession>A0A936Z8D4</accession>
<evidence type="ECO:0000259" key="7">
    <source>
        <dbReference type="Pfam" id="PF00884"/>
    </source>
</evidence>
<keyword evidence="5 6" id="KW-0472">Membrane</keyword>
<dbReference type="InterPro" id="IPR000917">
    <property type="entry name" value="Sulfatase_N"/>
</dbReference>
<evidence type="ECO:0000256" key="6">
    <source>
        <dbReference type="SAM" id="Phobius"/>
    </source>
</evidence>
<keyword evidence="2" id="KW-1003">Cell membrane</keyword>
<dbReference type="SUPFAM" id="SSF53649">
    <property type="entry name" value="Alkaline phosphatase-like"/>
    <property type="match status" value="1"/>
</dbReference>
<dbReference type="PANTHER" id="PTHR47371:SF3">
    <property type="entry name" value="PHOSPHOGLYCEROL TRANSFERASE I"/>
    <property type="match status" value="1"/>
</dbReference>
<dbReference type="Gene3D" id="3.40.720.10">
    <property type="entry name" value="Alkaline Phosphatase, subunit A"/>
    <property type="match status" value="1"/>
</dbReference>
<dbReference type="CDD" id="cd16015">
    <property type="entry name" value="LTA_synthase"/>
    <property type="match status" value="1"/>
</dbReference>
<keyword evidence="9" id="KW-1185">Reference proteome</keyword>
<comment type="caution">
    <text evidence="8">The sequence shown here is derived from an EMBL/GenBank/DDBJ whole genome shotgun (WGS) entry which is preliminary data.</text>
</comment>
<dbReference type="Pfam" id="PF00884">
    <property type="entry name" value="Sulfatase"/>
    <property type="match status" value="1"/>
</dbReference>
<keyword evidence="4 6" id="KW-1133">Transmembrane helix</keyword>
<keyword evidence="8" id="KW-0378">Hydrolase</keyword>
<proteinExistence type="predicted"/>
<evidence type="ECO:0000256" key="3">
    <source>
        <dbReference type="ARBA" id="ARBA00022692"/>
    </source>
</evidence>
<feature type="transmembrane region" description="Helical" evidence="6">
    <location>
        <begin position="64"/>
        <end position="87"/>
    </location>
</feature>
<keyword evidence="3 6" id="KW-0812">Transmembrane</keyword>
<feature type="domain" description="Sulfatase N-terminal" evidence="7">
    <location>
        <begin position="156"/>
        <end position="441"/>
    </location>
</feature>
<dbReference type="EMBL" id="JAEQNE010000009">
    <property type="protein sequence ID" value="MBL0394732.1"/>
    <property type="molecule type" value="Genomic_DNA"/>
</dbReference>
<reference evidence="8 9" key="1">
    <citation type="journal article" date="2017" name="Int. J. Syst. Evol. Microbiol.">
        <title>Ramlibacter monticola sp. nov., isolated from forest soil.</title>
        <authorList>
            <person name="Chaudhary D.K."/>
            <person name="Kim J."/>
        </authorList>
    </citation>
    <scope>NUCLEOTIDE SEQUENCE [LARGE SCALE GENOMIC DNA]</scope>
    <source>
        <strain evidence="8 9">KACC 19175</strain>
    </source>
</reference>
<evidence type="ECO:0000256" key="1">
    <source>
        <dbReference type="ARBA" id="ARBA00004651"/>
    </source>
</evidence>
<evidence type="ECO:0000256" key="5">
    <source>
        <dbReference type="ARBA" id="ARBA00023136"/>
    </source>
</evidence>
<dbReference type="InterPro" id="IPR050448">
    <property type="entry name" value="OpgB/LTA_synthase_biosynth"/>
</dbReference>
<dbReference type="RefSeq" id="WP_201677400.1">
    <property type="nucleotide sequence ID" value="NZ_JAEQNE010000009.1"/>
</dbReference>